<dbReference type="PANTHER" id="PTHR34427">
    <property type="entry name" value="DUF4283 DOMAIN PROTEIN"/>
    <property type="match status" value="1"/>
</dbReference>
<organism evidence="2 3">
    <name type="scientific">Stylosanthes scabra</name>
    <dbReference type="NCBI Taxonomy" id="79078"/>
    <lineage>
        <taxon>Eukaryota</taxon>
        <taxon>Viridiplantae</taxon>
        <taxon>Streptophyta</taxon>
        <taxon>Embryophyta</taxon>
        <taxon>Tracheophyta</taxon>
        <taxon>Spermatophyta</taxon>
        <taxon>Magnoliopsida</taxon>
        <taxon>eudicotyledons</taxon>
        <taxon>Gunneridae</taxon>
        <taxon>Pentapetalae</taxon>
        <taxon>rosids</taxon>
        <taxon>fabids</taxon>
        <taxon>Fabales</taxon>
        <taxon>Fabaceae</taxon>
        <taxon>Papilionoideae</taxon>
        <taxon>50 kb inversion clade</taxon>
        <taxon>dalbergioids sensu lato</taxon>
        <taxon>Dalbergieae</taxon>
        <taxon>Pterocarpus clade</taxon>
        <taxon>Stylosanthes</taxon>
    </lineage>
</organism>
<evidence type="ECO:0000313" key="3">
    <source>
        <dbReference type="Proteomes" id="UP001341840"/>
    </source>
</evidence>
<keyword evidence="3" id="KW-1185">Reference proteome</keyword>
<comment type="caution">
    <text evidence="2">The sequence shown here is derived from an EMBL/GenBank/DDBJ whole genome shotgun (WGS) entry which is preliminary data.</text>
</comment>
<gene>
    <name evidence="2" type="ORF">PIB30_043605</name>
</gene>
<dbReference type="EMBL" id="JASCZI010090876">
    <property type="protein sequence ID" value="MED6147389.1"/>
    <property type="molecule type" value="Genomic_DNA"/>
</dbReference>
<sequence length="647" mass="73830">MGEGESENQRDGEGQGSRWVEIGGRKRIPVPGRAIRELNGREEKGKRLVVKESQFKRDVAVEGNGYQNKTNRSREQLGGAKNIENREVMKFRKEQKSYKSVLLNQKEYERKDKTQERTTILGLDILPGEIKGVADRNIMALLGRAIVGESAIPLLAEEVIPSLFRDWHTLMDVKLMGSFKMLLIFDEVNNMIKALNSSFLLNYFGEIRKWSEYEVNRSRETWIEVFGLPLHAWCEENIHKIASVWGTVIKVEDMSMKKSNLNSVRALVDTSTVLPINNKVTMEVERVKYLIYVKETWKPEVNIEEQKGGKLKEDGDKDDKEHTVEDGRVAQTEGQKTLAMTEGNDVARRGSVQEKINEGSVGLKEDQSTLPREKKRNDDMGDFLDAQQMEKNERGVNSNSTRCLPDDRDSLEVIMETQLGPKMDPEKDGPIILSQNEDESISGPFVPPGFESNPPEVDHIDGPIILSQNEDESISGPFVPPGFESNPPEVDHIVSPATTREEINKTKAVIMDPKRNKGKEVVKCSCSKECTQQKINRERKTANRRKKTNEMQLRKRLVQNVRRSIYRKGSKKKKLFEEGEERINKTDIRENREKIAPAVEDNVGDEESIEEEAMETWRMGSELRIGCESDEEPLKYLIKKSKKKAVE</sequence>
<feature type="region of interest" description="Disordered" evidence="1">
    <location>
        <begin position="307"/>
        <end position="379"/>
    </location>
</feature>
<evidence type="ECO:0000256" key="1">
    <source>
        <dbReference type="SAM" id="MobiDB-lite"/>
    </source>
</evidence>
<evidence type="ECO:0000313" key="2">
    <source>
        <dbReference type="EMBL" id="MED6147389.1"/>
    </source>
</evidence>
<proteinExistence type="predicted"/>
<feature type="compositionally biased region" description="Basic and acidic residues" evidence="1">
    <location>
        <begin position="307"/>
        <end position="328"/>
    </location>
</feature>
<feature type="compositionally biased region" description="Basic and acidic residues" evidence="1">
    <location>
        <begin position="345"/>
        <end position="379"/>
    </location>
</feature>
<accession>A0ABU6TFX3</accession>
<reference evidence="2 3" key="1">
    <citation type="journal article" date="2023" name="Plants (Basel)">
        <title>Bridging the Gap: Combining Genomics and Transcriptomics Approaches to Understand Stylosanthes scabra, an Orphan Legume from the Brazilian Caatinga.</title>
        <authorList>
            <person name="Ferreira-Neto J.R.C."/>
            <person name="da Silva M.D."/>
            <person name="Binneck E."/>
            <person name="de Melo N.F."/>
            <person name="da Silva R.H."/>
            <person name="de Melo A.L.T.M."/>
            <person name="Pandolfi V."/>
            <person name="Bustamante F.O."/>
            <person name="Brasileiro-Vidal A.C."/>
            <person name="Benko-Iseppon A.M."/>
        </authorList>
    </citation>
    <scope>NUCLEOTIDE SEQUENCE [LARGE SCALE GENOMIC DNA]</scope>
    <source>
        <tissue evidence="2">Leaves</tissue>
    </source>
</reference>
<name>A0ABU6TFX3_9FABA</name>
<evidence type="ECO:0008006" key="4">
    <source>
        <dbReference type="Google" id="ProtNLM"/>
    </source>
</evidence>
<dbReference type="PANTHER" id="PTHR34427:SF5">
    <property type="entry name" value="DUF4283 DOMAIN-CONTAINING PROTEIN"/>
    <property type="match status" value="1"/>
</dbReference>
<protein>
    <recommendedName>
        <fullName evidence="4">DUF4283 domain-containing protein</fullName>
    </recommendedName>
</protein>
<feature type="region of interest" description="Disordered" evidence="1">
    <location>
        <begin position="1"/>
        <end position="25"/>
    </location>
</feature>
<dbReference type="Proteomes" id="UP001341840">
    <property type="component" value="Unassembled WGS sequence"/>
</dbReference>